<reference evidence="5 6" key="1">
    <citation type="submission" date="2020-06" db="EMBL/GenBank/DDBJ databases">
        <authorList>
            <person name="Li R."/>
            <person name="Bekaert M."/>
        </authorList>
    </citation>
    <scope>NUCLEOTIDE SEQUENCE [LARGE SCALE GENOMIC DNA]</scope>
    <source>
        <strain evidence="6">wild</strain>
    </source>
</reference>
<keyword evidence="6" id="KW-1185">Reference proteome</keyword>
<dbReference type="SMART" id="SM00248">
    <property type="entry name" value="ANK"/>
    <property type="match status" value="3"/>
</dbReference>
<dbReference type="SUPFAM" id="SSF48403">
    <property type="entry name" value="Ankyrin repeat"/>
    <property type="match status" value="1"/>
</dbReference>
<name>A0A6J8EXT6_MYTCO</name>
<proteinExistence type="predicted"/>
<dbReference type="EMBL" id="CACVKT020010037">
    <property type="protein sequence ID" value="CAC5424476.1"/>
    <property type="molecule type" value="Genomic_DNA"/>
</dbReference>
<feature type="domain" description="Death" evidence="4">
    <location>
        <begin position="660"/>
        <end position="722"/>
    </location>
</feature>
<feature type="repeat" description="ANK" evidence="3">
    <location>
        <begin position="31"/>
        <end position="63"/>
    </location>
</feature>
<dbReference type="PANTHER" id="PTHR24198:SF165">
    <property type="entry name" value="ANKYRIN REPEAT-CONTAINING PROTEIN-RELATED"/>
    <property type="match status" value="1"/>
</dbReference>
<dbReference type="GO" id="GO:0007165">
    <property type="term" value="P:signal transduction"/>
    <property type="evidence" value="ECO:0007669"/>
    <property type="project" value="InterPro"/>
</dbReference>
<gene>
    <name evidence="5" type="ORF">MCOR_56377</name>
</gene>
<evidence type="ECO:0000313" key="6">
    <source>
        <dbReference type="Proteomes" id="UP000507470"/>
    </source>
</evidence>
<evidence type="ECO:0000256" key="3">
    <source>
        <dbReference type="PROSITE-ProRule" id="PRU00023"/>
    </source>
</evidence>
<dbReference type="InterPro" id="IPR036770">
    <property type="entry name" value="Ankyrin_rpt-contain_sf"/>
</dbReference>
<organism evidence="5 6">
    <name type="scientific">Mytilus coruscus</name>
    <name type="common">Sea mussel</name>
    <dbReference type="NCBI Taxonomy" id="42192"/>
    <lineage>
        <taxon>Eukaryota</taxon>
        <taxon>Metazoa</taxon>
        <taxon>Spiralia</taxon>
        <taxon>Lophotrochozoa</taxon>
        <taxon>Mollusca</taxon>
        <taxon>Bivalvia</taxon>
        <taxon>Autobranchia</taxon>
        <taxon>Pteriomorphia</taxon>
        <taxon>Mytilida</taxon>
        <taxon>Mytiloidea</taxon>
        <taxon>Mytilidae</taxon>
        <taxon>Mytilinae</taxon>
        <taxon>Mytilus</taxon>
    </lineage>
</organism>
<dbReference type="PANTHER" id="PTHR24198">
    <property type="entry name" value="ANKYRIN REPEAT AND PROTEIN KINASE DOMAIN-CONTAINING PROTEIN"/>
    <property type="match status" value="1"/>
</dbReference>
<keyword evidence="1" id="KW-0677">Repeat</keyword>
<dbReference type="PROSITE" id="PS50017">
    <property type="entry name" value="DEATH_DOMAIN"/>
    <property type="match status" value="1"/>
</dbReference>
<dbReference type="InterPro" id="IPR002110">
    <property type="entry name" value="Ankyrin_rpt"/>
</dbReference>
<keyword evidence="2 3" id="KW-0040">ANK repeat</keyword>
<dbReference type="OrthoDB" id="6082201at2759"/>
<dbReference type="SUPFAM" id="SSF47986">
    <property type="entry name" value="DEATH domain"/>
    <property type="match status" value="1"/>
</dbReference>
<dbReference type="PROSITE" id="PS50297">
    <property type="entry name" value="ANK_REP_REGION"/>
    <property type="match status" value="1"/>
</dbReference>
<dbReference type="Pfam" id="PF12796">
    <property type="entry name" value="Ank_2"/>
    <property type="match status" value="1"/>
</dbReference>
<dbReference type="InterPro" id="IPR011029">
    <property type="entry name" value="DEATH-like_dom_sf"/>
</dbReference>
<dbReference type="Gene3D" id="1.25.40.20">
    <property type="entry name" value="Ankyrin repeat-containing domain"/>
    <property type="match status" value="1"/>
</dbReference>
<dbReference type="InterPro" id="IPR000488">
    <property type="entry name" value="Death_dom"/>
</dbReference>
<dbReference type="PROSITE" id="PS50088">
    <property type="entry name" value="ANK_REPEAT"/>
    <property type="match status" value="2"/>
</dbReference>
<dbReference type="AlphaFoldDB" id="A0A6J8EXT6"/>
<feature type="repeat" description="ANK" evidence="3">
    <location>
        <begin position="97"/>
        <end position="129"/>
    </location>
</feature>
<sequence>MELISLVKKKKSKEAIELIKRGSNLEYVDENGCTCLHYASSGGLSEVIVTAAQHGVDVEQRDKDGETALFKAVKNSNIESMVALVAFRSTVNVINNKGQSPLDIAVAKKDAAVIELLCSFGSSVTIDDWALVGVDVDILNKADQKIMRTLINQLEREAENNYGNSAFEVCYVNPTEDISICTDITLNTDNLSNSFFLYCSKVIPEHTDFAMHLGFEDRIFSDVYEIKTWGDTPNYLDLLISVLGFVQENQLVVIMPLEGSVEGNITGQAFTEGDYGEEYTKFDIKIDLTRMKTAKFVVVSQLRREEFDVTQAAVKIVPQSESSAEINIPEGAFKSPGKLMLNVADTNDWNGEETVLFTNALDLTMQNNVQPSKPVNMKLQLHSLTVSVDDFIIIASHKDIPESEKDWEICSTNIRIEGNTVSFSAEHFTCFAVGLKENFKKSAESATLAVLHYRPTEIFACLKNETDNKLTLIVEIALKHYGKKRRKYWRQQGFRLQTIEYRDGIVQDGEKLKISFEGNFQIDTIRSSKEHIIFNHNKKRNYRTFHIISEQHEPPIGDVIIFRTTKKIVEQSVVDTSQNKAKHRFYHGLCNNAVEVATSRKVVIENGIEELVRLQVDGQLFDENQDVGVDIDDSQCTIPVLRKSSLFRLAKQLNEDECYKLAEQLNISEKKLSTIEAKLEFKTAMFDVWRPSRPNETLVFNLVKALKTINKCNEADAVHAAFADNVEFQPELLDHQMQNIENI</sequence>
<evidence type="ECO:0000259" key="4">
    <source>
        <dbReference type="PROSITE" id="PS50017"/>
    </source>
</evidence>
<accession>A0A6J8EXT6</accession>
<evidence type="ECO:0000313" key="5">
    <source>
        <dbReference type="EMBL" id="CAC5424476.1"/>
    </source>
</evidence>
<dbReference type="Gene3D" id="1.10.533.10">
    <property type="entry name" value="Death Domain, Fas"/>
    <property type="match status" value="1"/>
</dbReference>
<evidence type="ECO:0000256" key="2">
    <source>
        <dbReference type="ARBA" id="ARBA00023043"/>
    </source>
</evidence>
<evidence type="ECO:0000256" key="1">
    <source>
        <dbReference type="ARBA" id="ARBA00022737"/>
    </source>
</evidence>
<protein>
    <recommendedName>
        <fullName evidence="4">Death domain-containing protein</fullName>
    </recommendedName>
</protein>
<dbReference type="Proteomes" id="UP000507470">
    <property type="component" value="Unassembled WGS sequence"/>
</dbReference>